<keyword evidence="4" id="KW-1185">Reference proteome</keyword>
<reference evidence="3 4" key="1">
    <citation type="journal article" date="2012" name="BMC Genomics">
        <title>Comparative genomic analysis of human infective Trypanosoma cruzi lineages with the bat-restricted subspecies T. cruzi marinkellei.</title>
        <authorList>
            <person name="Franzen O."/>
            <person name="Talavera-Lopez C."/>
            <person name="Ochaya S."/>
            <person name="Butler C.E."/>
            <person name="Messenger L.A."/>
            <person name="Lewis M.D."/>
            <person name="Llewellyn M.S."/>
            <person name="Marinkelle C.J."/>
            <person name="Tyler K.M."/>
            <person name="Miles M.A."/>
            <person name="Andersson B."/>
        </authorList>
    </citation>
    <scope>NUCLEOTIDE SEQUENCE [LARGE SCALE GENOMIC DNA]</scope>
    <source>
        <strain evidence="3 4">B7</strain>
    </source>
</reference>
<dbReference type="AlphaFoldDB" id="K2M6X7"/>
<dbReference type="Gene3D" id="2.60.120.200">
    <property type="match status" value="1"/>
</dbReference>
<dbReference type="GO" id="GO:0004308">
    <property type="term" value="F:exo-alpha-sialidase activity"/>
    <property type="evidence" value="ECO:0007669"/>
    <property type="project" value="InterPro"/>
</dbReference>
<protein>
    <submittedName>
        <fullName evidence="3">Trans-sialidase, putative</fullName>
    </submittedName>
</protein>
<dbReference type="OrthoDB" id="10466343at2759"/>
<dbReference type="SUPFAM" id="SSF49899">
    <property type="entry name" value="Concanavalin A-like lectins/glucanases"/>
    <property type="match status" value="1"/>
</dbReference>
<dbReference type="Pfam" id="PF22925">
    <property type="entry name" value="TS_C"/>
    <property type="match status" value="1"/>
</dbReference>
<dbReference type="EMBL" id="AHKC01011796">
    <property type="protein sequence ID" value="EKF30713.1"/>
    <property type="molecule type" value="Genomic_DNA"/>
</dbReference>
<proteinExistence type="predicted"/>
<feature type="domain" description="Trans-sialidase C-terminal" evidence="2">
    <location>
        <begin position="4"/>
        <end position="119"/>
    </location>
</feature>
<feature type="compositionally biased region" description="Polar residues" evidence="1">
    <location>
        <begin position="183"/>
        <end position="207"/>
    </location>
</feature>
<dbReference type="InterPro" id="IPR008377">
    <property type="entry name" value="Sialidase_trypan"/>
</dbReference>
<dbReference type="PRINTS" id="PR01803">
    <property type="entry name" value="TCSIALIDASE"/>
</dbReference>
<organism evidence="3 4">
    <name type="scientific">Trypanosoma cruzi marinkellei</name>
    <dbReference type="NCBI Taxonomy" id="85056"/>
    <lineage>
        <taxon>Eukaryota</taxon>
        <taxon>Discoba</taxon>
        <taxon>Euglenozoa</taxon>
        <taxon>Kinetoplastea</taxon>
        <taxon>Metakinetoplastina</taxon>
        <taxon>Trypanosomatida</taxon>
        <taxon>Trypanosomatidae</taxon>
        <taxon>Trypanosoma</taxon>
        <taxon>Schizotrypanum</taxon>
    </lineage>
</organism>
<feature type="compositionally biased region" description="Basic and acidic residues" evidence="1">
    <location>
        <begin position="166"/>
        <end position="176"/>
    </location>
</feature>
<feature type="compositionally biased region" description="Basic and acidic residues" evidence="1">
    <location>
        <begin position="214"/>
        <end position="226"/>
    </location>
</feature>
<evidence type="ECO:0000256" key="1">
    <source>
        <dbReference type="SAM" id="MobiDB-lite"/>
    </source>
</evidence>
<sequence>MGVNVTMNEGTNTVLVGLSYNNNEKKWQLLCGDENNKVLSSPLEPDTTDHVVILLRNGNQTSAYVDGQRVGNGQCELENADLKEISHFYIGGDGGSTGSRGVVPVTVTNVLLYNRPLSDTEIGVLNAKKVPISMPEGRNKLAGDTPFPAVSGLDAQGAVSQPTSGRTERMEQEPLKGGDVAQTVATGSGDTKQGSGSPQTTEVSVNSGGYGETAGEKDAQGERIRPQDREINATALRSNLGNFFQGNNTDASTVCGSGVLPSLLLLLLGLWRLAAL</sequence>
<evidence type="ECO:0000313" key="3">
    <source>
        <dbReference type="EMBL" id="EKF30713.1"/>
    </source>
</evidence>
<dbReference type="InterPro" id="IPR021287">
    <property type="entry name" value="Trans-sialidase_CS"/>
</dbReference>
<evidence type="ECO:0000259" key="2">
    <source>
        <dbReference type="Pfam" id="PF22925"/>
    </source>
</evidence>
<name>K2M6X7_TRYCR</name>
<accession>K2M6X7</accession>
<evidence type="ECO:0000313" key="4">
    <source>
        <dbReference type="Proteomes" id="UP000007350"/>
    </source>
</evidence>
<gene>
    <name evidence="3" type="ORF">MOQ_005469</name>
</gene>
<dbReference type="InterPro" id="IPR055239">
    <property type="entry name" value="TS_C"/>
</dbReference>
<comment type="caution">
    <text evidence="3">The sequence shown here is derived from an EMBL/GenBank/DDBJ whole genome shotgun (WGS) entry which is preliminary data.</text>
</comment>
<dbReference type="Pfam" id="PF11052">
    <property type="entry name" value="Tr-sialidase_C"/>
    <property type="match status" value="1"/>
</dbReference>
<dbReference type="Proteomes" id="UP000007350">
    <property type="component" value="Unassembled WGS sequence"/>
</dbReference>
<dbReference type="InterPro" id="IPR013320">
    <property type="entry name" value="ConA-like_dom_sf"/>
</dbReference>
<feature type="region of interest" description="Disordered" evidence="1">
    <location>
        <begin position="134"/>
        <end position="226"/>
    </location>
</feature>